<sequence>MPSVSVGVHGGIGCGCVDHCTVVDWLNAKESRFCTDKNCSFGGVCENTVQESTSLILARSCLTGIHGVVANKAISASINIGDYLGHLENFRVSVAYATYPLTVSYGSCLWFVCRCE</sequence>
<dbReference type="Proteomes" id="UP000198211">
    <property type="component" value="Unassembled WGS sequence"/>
</dbReference>
<organism evidence="1 2">
    <name type="scientific">Phytophthora megakarya</name>
    <dbReference type="NCBI Taxonomy" id="4795"/>
    <lineage>
        <taxon>Eukaryota</taxon>
        <taxon>Sar</taxon>
        <taxon>Stramenopiles</taxon>
        <taxon>Oomycota</taxon>
        <taxon>Peronosporomycetes</taxon>
        <taxon>Peronosporales</taxon>
        <taxon>Peronosporaceae</taxon>
        <taxon>Phytophthora</taxon>
    </lineage>
</organism>
<accession>A0A225VQD6</accession>
<evidence type="ECO:0000313" key="2">
    <source>
        <dbReference type="Proteomes" id="UP000198211"/>
    </source>
</evidence>
<dbReference type="AlphaFoldDB" id="A0A225VQD6"/>
<dbReference type="EMBL" id="NBNE01003457">
    <property type="protein sequence ID" value="OWZ07643.1"/>
    <property type="molecule type" value="Genomic_DNA"/>
</dbReference>
<evidence type="ECO:0000313" key="1">
    <source>
        <dbReference type="EMBL" id="OWZ07643.1"/>
    </source>
</evidence>
<comment type="caution">
    <text evidence="1">The sequence shown here is derived from an EMBL/GenBank/DDBJ whole genome shotgun (WGS) entry which is preliminary data.</text>
</comment>
<proteinExistence type="predicted"/>
<name>A0A225VQD6_9STRA</name>
<gene>
    <name evidence="1" type="ORF">PHMEG_00019942</name>
</gene>
<keyword evidence="2" id="KW-1185">Reference proteome</keyword>
<dbReference type="STRING" id="4795.A0A225VQD6"/>
<reference evidence="2" key="1">
    <citation type="submission" date="2017-03" db="EMBL/GenBank/DDBJ databases">
        <title>Phytopthora megakarya and P. palmivora, two closely related causual agents of cacao black pod achieved similar genome size and gene model numbers by different mechanisms.</title>
        <authorList>
            <person name="Ali S."/>
            <person name="Shao J."/>
            <person name="Larry D.J."/>
            <person name="Kronmiller B."/>
            <person name="Shen D."/>
            <person name="Strem M.D."/>
            <person name="Melnick R.L."/>
            <person name="Guiltinan M.J."/>
            <person name="Tyler B.M."/>
            <person name="Meinhardt L.W."/>
            <person name="Bailey B.A."/>
        </authorList>
    </citation>
    <scope>NUCLEOTIDE SEQUENCE [LARGE SCALE GENOMIC DNA]</scope>
    <source>
        <strain evidence="2">zdho120</strain>
    </source>
</reference>
<protein>
    <submittedName>
        <fullName evidence="1">Uncharacterized protein</fullName>
    </submittedName>
</protein>